<comment type="caution">
    <text evidence="1">The sequence shown here is derived from an EMBL/GenBank/DDBJ whole genome shotgun (WGS) entry which is preliminary data.</text>
</comment>
<dbReference type="Gene3D" id="3.40.630.30">
    <property type="match status" value="1"/>
</dbReference>
<name>A0A9P9WUZ1_9PEZI</name>
<dbReference type="AlphaFoldDB" id="A0A9P9WUZ1"/>
<sequence length="222" mass="24837">MSSDAQHLRIRSARSTGHDAQFVVAAWDSTLPYLASIGAGEMWGGQPFSQREGFEEEIKDVVLKSEEDDWNDSRRLLMAEVETPVDGTSNIVPVGAALIRDTLPYYLTERQELKSEIEKKRSLLFIEVIISDHRSQPRYRGTGAALVEAIKRRALEKGKDVVYLDAWAGNGRKLNRQVYYEGLGFRNVGDFHLTRNNGSTWPGTLYCIDINTSNAQVAEAGS</sequence>
<accession>A0A9P9WUZ1</accession>
<dbReference type="Proteomes" id="UP000829685">
    <property type="component" value="Unassembled WGS sequence"/>
</dbReference>
<evidence type="ECO:0000313" key="2">
    <source>
        <dbReference type="Proteomes" id="UP000829685"/>
    </source>
</evidence>
<dbReference type="EMBL" id="JAFIMR010000004">
    <property type="protein sequence ID" value="KAI1879772.1"/>
    <property type="molecule type" value="Genomic_DNA"/>
</dbReference>
<protein>
    <recommendedName>
        <fullName evidence="3">N-acetyltransferase domain-containing protein</fullName>
    </recommendedName>
</protein>
<proteinExistence type="predicted"/>
<gene>
    <name evidence="1" type="ORF">JX265_002726</name>
</gene>
<dbReference type="OrthoDB" id="2821191at2759"/>
<reference evidence="1" key="1">
    <citation type="submission" date="2021-03" db="EMBL/GenBank/DDBJ databases">
        <title>Revisited historic fungal species revealed as producer of novel bioactive compounds through whole genome sequencing and comparative genomics.</title>
        <authorList>
            <person name="Vignolle G.A."/>
            <person name="Hochenegger N."/>
            <person name="Mach R.L."/>
            <person name="Mach-Aigner A.R."/>
            <person name="Javad Rahimi M."/>
            <person name="Salim K.A."/>
            <person name="Chan C.M."/>
            <person name="Lim L.B.L."/>
            <person name="Cai F."/>
            <person name="Druzhinina I.S."/>
            <person name="U'Ren J.M."/>
            <person name="Derntl C."/>
        </authorList>
    </citation>
    <scope>NUCLEOTIDE SEQUENCE</scope>
    <source>
        <strain evidence="1">TUCIM 5799</strain>
    </source>
</reference>
<dbReference type="SUPFAM" id="SSF55729">
    <property type="entry name" value="Acyl-CoA N-acyltransferases (Nat)"/>
    <property type="match status" value="2"/>
</dbReference>
<dbReference type="InterPro" id="IPR016181">
    <property type="entry name" value="Acyl_CoA_acyltransferase"/>
</dbReference>
<keyword evidence="2" id="KW-1185">Reference proteome</keyword>
<evidence type="ECO:0008006" key="3">
    <source>
        <dbReference type="Google" id="ProtNLM"/>
    </source>
</evidence>
<organism evidence="1 2">
    <name type="scientific">Neoarthrinium moseri</name>
    <dbReference type="NCBI Taxonomy" id="1658444"/>
    <lineage>
        <taxon>Eukaryota</taxon>
        <taxon>Fungi</taxon>
        <taxon>Dikarya</taxon>
        <taxon>Ascomycota</taxon>
        <taxon>Pezizomycotina</taxon>
        <taxon>Sordariomycetes</taxon>
        <taxon>Xylariomycetidae</taxon>
        <taxon>Amphisphaeriales</taxon>
        <taxon>Apiosporaceae</taxon>
        <taxon>Neoarthrinium</taxon>
    </lineage>
</organism>
<evidence type="ECO:0000313" key="1">
    <source>
        <dbReference type="EMBL" id="KAI1879772.1"/>
    </source>
</evidence>